<dbReference type="Pfam" id="PF22041">
    <property type="entry name" value="GST_C_7"/>
    <property type="match status" value="1"/>
</dbReference>
<dbReference type="CDD" id="cd00299">
    <property type="entry name" value="GST_C_family"/>
    <property type="match status" value="1"/>
</dbReference>
<accession>A0A8H7XSS0</accession>
<organism evidence="2">
    <name type="scientific">Psilocybe cubensis</name>
    <name type="common">Psychedelic mushroom</name>
    <name type="synonym">Stropharia cubensis</name>
    <dbReference type="NCBI Taxonomy" id="181762"/>
    <lineage>
        <taxon>Eukaryota</taxon>
        <taxon>Fungi</taxon>
        <taxon>Dikarya</taxon>
        <taxon>Basidiomycota</taxon>
        <taxon>Agaricomycotina</taxon>
        <taxon>Agaricomycetes</taxon>
        <taxon>Agaricomycetidae</taxon>
        <taxon>Agaricales</taxon>
        <taxon>Agaricineae</taxon>
        <taxon>Strophariaceae</taxon>
        <taxon>Psilocybe</taxon>
    </lineage>
</organism>
<dbReference type="Gene3D" id="3.40.30.10">
    <property type="entry name" value="Glutaredoxin"/>
    <property type="match status" value="1"/>
</dbReference>
<dbReference type="PANTHER" id="PTHR42673">
    <property type="entry name" value="MALEYLACETOACETATE ISOMERASE"/>
    <property type="match status" value="1"/>
</dbReference>
<dbReference type="GO" id="GO:0016034">
    <property type="term" value="F:maleylacetoacetate isomerase activity"/>
    <property type="evidence" value="ECO:0007669"/>
    <property type="project" value="TreeGrafter"/>
</dbReference>
<evidence type="ECO:0000259" key="1">
    <source>
        <dbReference type="PROSITE" id="PS50404"/>
    </source>
</evidence>
<dbReference type="SUPFAM" id="SSF52833">
    <property type="entry name" value="Thioredoxin-like"/>
    <property type="match status" value="1"/>
</dbReference>
<dbReference type="GO" id="GO:0006749">
    <property type="term" value="P:glutathione metabolic process"/>
    <property type="evidence" value="ECO:0007669"/>
    <property type="project" value="TreeGrafter"/>
</dbReference>
<dbReference type="InterPro" id="IPR036282">
    <property type="entry name" value="Glutathione-S-Trfase_C_sf"/>
</dbReference>
<dbReference type="SUPFAM" id="SSF47616">
    <property type="entry name" value="GST C-terminal domain-like"/>
    <property type="match status" value="1"/>
</dbReference>
<dbReference type="Gene3D" id="1.20.1050.10">
    <property type="match status" value="1"/>
</dbReference>
<proteinExistence type="predicted"/>
<gene>
    <name evidence="2" type="ORF">JR316_009752</name>
</gene>
<feature type="domain" description="GST N-terminal" evidence="1">
    <location>
        <begin position="8"/>
        <end position="99"/>
    </location>
</feature>
<dbReference type="GO" id="GO:0006559">
    <property type="term" value="P:L-phenylalanine catabolic process"/>
    <property type="evidence" value="ECO:0007669"/>
    <property type="project" value="TreeGrafter"/>
</dbReference>
<dbReference type="EMBL" id="JAFIQS010000010">
    <property type="protein sequence ID" value="KAG5165058.1"/>
    <property type="molecule type" value="Genomic_DNA"/>
</dbReference>
<reference evidence="2" key="1">
    <citation type="submission" date="2021-02" db="EMBL/GenBank/DDBJ databases">
        <title>Psilocybe cubensis genome.</title>
        <authorList>
            <person name="Mckernan K.J."/>
            <person name="Crawford S."/>
            <person name="Trippe A."/>
            <person name="Kane L.T."/>
            <person name="Mclaughlin S."/>
        </authorList>
    </citation>
    <scope>NUCLEOTIDE SEQUENCE [LARGE SCALE GENOMIC DNA]</scope>
    <source>
        <strain evidence="2">MGC-MH-2018</strain>
    </source>
</reference>
<dbReference type="AlphaFoldDB" id="A0A8H7XSS0"/>
<protein>
    <recommendedName>
        <fullName evidence="1">GST N-terminal domain-containing protein</fullName>
    </recommendedName>
</protein>
<dbReference type="PANTHER" id="PTHR42673:SF4">
    <property type="entry name" value="MALEYLACETOACETATE ISOMERASE"/>
    <property type="match status" value="1"/>
</dbReference>
<dbReference type="InterPro" id="IPR004045">
    <property type="entry name" value="Glutathione_S-Trfase_N"/>
</dbReference>
<sequence>MAIVLYDLASTSPGYSMSTNTWKIRYCLNYKGIPFSTEWVEFPDISGLYERLGVTPTLKRSDGTPLCTVPMIYDSTTKKYVSDSIRIAEYLESQYPQTPSVFPSNTGGLIQAFAEATRSYLTLPARELLIWTIFVKLNPPSAAYFRNQTEVAIGKTMEELVPAADMKDKMKSLEEVLAKIDGLYSKNGGKGPYIMGEVLSWADIIIASFLMCFRVSGGVESVRWMEIMSWHNGRWHLLMNCMKNYE</sequence>
<comment type="caution">
    <text evidence="2">The sequence shown here is derived from an EMBL/GenBank/DDBJ whole genome shotgun (WGS) entry which is preliminary data.</text>
</comment>
<dbReference type="GO" id="GO:0004364">
    <property type="term" value="F:glutathione transferase activity"/>
    <property type="evidence" value="ECO:0007669"/>
    <property type="project" value="TreeGrafter"/>
</dbReference>
<evidence type="ECO:0000313" key="2">
    <source>
        <dbReference type="EMBL" id="KAG5165058.1"/>
    </source>
</evidence>
<dbReference type="PROSITE" id="PS50404">
    <property type="entry name" value="GST_NTER"/>
    <property type="match status" value="1"/>
</dbReference>
<dbReference type="InterPro" id="IPR054416">
    <property type="entry name" value="GST_UstS-like_C"/>
</dbReference>
<name>A0A8H7XSS0_PSICU</name>
<dbReference type="InterPro" id="IPR036249">
    <property type="entry name" value="Thioredoxin-like_sf"/>
</dbReference>
<dbReference type="Pfam" id="PF13409">
    <property type="entry name" value="GST_N_2"/>
    <property type="match status" value="1"/>
</dbReference>